<dbReference type="AlphaFoldDB" id="A0A5C7I2J8"/>
<dbReference type="EMBL" id="VAHF01000004">
    <property type="protein sequence ID" value="TXG62642.1"/>
    <property type="molecule type" value="Genomic_DNA"/>
</dbReference>
<feature type="transmembrane region" description="Helical" evidence="1">
    <location>
        <begin position="42"/>
        <end position="67"/>
    </location>
</feature>
<protein>
    <submittedName>
        <fullName evidence="2">Uncharacterized protein</fullName>
    </submittedName>
</protein>
<evidence type="ECO:0000313" key="3">
    <source>
        <dbReference type="Proteomes" id="UP000323000"/>
    </source>
</evidence>
<keyword evidence="1" id="KW-0812">Transmembrane</keyword>
<proteinExistence type="predicted"/>
<comment type="caution">
    <text evidence="2">The sequence shown here is derived from an EMBL/GenBank/DDBJ whole genome shotgun (WGS) entry which is preliminary data.</text>
</comment>
<sequence length="133" mass="15106">MITVTVCSHKLRPTLQLHCCHSVISRSLSSVEDFQIPPTLDWAFHSIGICVYVFSRGLILSICRWFYQMIMKTFFQVYQHLESVQRKRPDALSSAPSFNPLISCNMQKTHTCATGVTNHTVTQVIANAMSITR</sequence>
<name>A0A5C7I2J8_9ROSI</name>
<reference evidence="3" key="1">
    <citation type="journal article" date="2019" name="Gigascience">
        <title>De novo genome assembly of the endangered Acer yangbiense, a plant species with extremely small populations endemic to Yunnan Province, China.</title>
        <authorList>
            <person name="Yang J."/>
            <person name="Wariss H.M."/>
            <person name="Tao L."/>
            <person name="Zhang R."/>
            <person name="Yun Q."/>
            <person name="Hollingsworth P."/>
            <person name="Dao Z."/>
            <person name="Luo G."/>
            <person name="Guo H."/>
            <person name="Ma Y."/>
            <person name="Sun W."/>
        </authorList>
    </citation>
    <scope>NUCLEOTIDE SEQUENCE [LARGE SCALE GENOMIC DNA]</scope>
    <source>
        <strain evidence="3">cv. Malutang</strain>
    </source>
</reference>
<gene>
    <name evidence="2" type="ORF">EZV62_009636</name>
</gene>
<keyword evidence="3" id="KW-1185">Reference proteome</keyword>
<dbReference type="Proteomes" id="UP000323000">
    <property type="component" value="Chromosome 4"/>
</dbReference>
<accession>A0A5C7I2J8</accession>
<evidence type="ECO:0000313" key="2">
    <source>
        <dbReference type="EMBL" id="TXG62642.1"/>
    </source>
</evidence>
<keyword evidence="1" id="KW-1133">Transmembrane helix</keyword>
<keyword evidence="1" id="KW-0472">Membrane</keyword>
<evidence type="ECO:0000256" key="1">
    <source>
        <dbReference type="SAM" id="Phobius"/>
    </source>
</evidence>
<dbReference type="OrthoDB" id="1161747at2759"/>
<organism evidence="2 3">
    <name type="scientific">Acer yangbiense</name>
    <dbReference type="NCBI Taxonomy" id="1000413"/>
    <lineage>
        <taxon>Eukaryota</taxon>
        <taxon>Viridiplantae</taxon>
        <taxon>Streptophyta</taxon>
        <taxon>Embryophyta</taxon>
        <taxon>Tracheophyta</taxon>
        <taxon>Spermatophyta</taxon>
        <taxon>Magnoliopsida</taxon>
        <taxon>eudicotyledons</taxon>
        <taxon>Gunneridae</taxon>
        <taxon>Pentapetalae</taxon>
        <taxon>rosids</taxon>
        <taxon>malvids</taxon>
        <taxon>Sapindales</taxon>
        <taxon>Sapindaceae</taxon>
        <taxon>Hippocastanoideae</taxon>
        <taxon>Acereae</taxon>
        <taxon>Acer</taxon>
    </lineage>
</organism>